<dbReference type="Proteomes" id="UP000250140">
    <property type="component" value="Unassembled WGS sequence"/>
</dbReference>
<dbReference type="EMBL" id="KV749128">
    <property type="protein sequence ID" value="OCL10994.1"/>
    <property type="molecule type" value="Genomic_DNA"/>
</dbReference>
<feature type="domain" description="Endo-1,3(4)-beta-glucanase 1 carbohydrate binding" evidence="1">
    <location>
        <begin position="21"/>
        <end position="68"/>
    </location>
</feature>
<evidence type="ECO:0000313" key="3">
    <source>
        <dbReference type="Proteomes" id="UP000250140"/>
    </source>
</evidence>
<dbReference type="InterPro" id="IPR018909">
    <property type="entry name" value="Eng1_septum"/>
</dbReference>
<dbReference type="GO" id="GO:0030246">
    <property type="term" value="F:carbohydrate binding"/>
    <property type="evidence" value="ECO:0007669"/>
    <property type="project" value="InterPro"/>
</dbReference>
<dbReference type="OrthoDB" id="5430620at2759"/>
<accession>A0A8E2JVD2</accession>
<gene>
    <name evidence="2" type="ORF">AOQ84DRAFT_437990</name>
</gene>
<evidence type="ECO:0000313" key="2">
    <source>
        <dbReference type="EMBL" id="OCL10994.1"/>
    </source>
</evidence>
<protein>
    <submittedName>
        <fullName evidence="2">Carbohydrate-binding module family 52 protein</fullName>
    </submittedName>
</protein>
<name>A0A8E2JVD2_9PEZI</name>
<reference evidence="2 3" key="1">
    <citation type="journal article" date="2016" name="Nat. Commun.">
        <title>Ectomycorrhizal ecology is imprinted in the genome of the dominant symbiotic fungus Cenococcum geophilum.</title>
        <authorList>
            <consortium name="DOE Joint Genome Institute"/>
            <person name="Peter M."/>
            <person name="Kohler A."/>
            <person name="Ohm R.A."/>
            <person name="Kuo A."/>
            <person name="Krutzmann J."/>
            <person name="Morin E."/>
            <person name="Arend M."/>
            <person name="Barry K.W."/>
            <person name="Binder M."/>
            <person name="Choi C."/>
            <person name="Clum A."/>
            <person name="Copeland A."/>
            <person name="Grisel N."/>
            <person name="Haridas S."/>
            <person name="Kipfer T."/>
            <person name="LaButti K."/>
            <person name="Lindquist E."/>
            <person name="Lipzen A."/>
            <person name="Maire R."/>
            <person name="Meier B."/>
            <person name="Mihaltcheva S."/>
            <person name="Molinier V."/>
            <person name="Murat C."/>
            <person name="Poggeler S."/>
            <person name="Quandt C.A."/>
            <person name="Sperisen C."/>
            <person name="Tritt A."/>
            <person name="Tisserant E."/>
            <person name="Crous P.W."/>
            <person name="Henrissat B."/>
            <person name="Nehls U."/>
            <person name="Egli S."/>
            <person name="Spatafora J.W."/>
            <person name="Grigoriev I.V."/>
            <person name="Martin F.M."/>
        </authorList>
    </citation>
    <scope>NUCLEOTIDE SEQUENCE [LARGE SCALE GENOMIC DNA]</scope>
    <source>
        <strain evidence="2 3">CBS 207.34</strain>
    </source>
</reference>
<evidence type="ECO:0000259" key="1">
    <source>
        <dbReference type="Pfam" id="PF10645"/>
    </source>
</evidence>
<sequence length="148" mass="14953">MASPLHNRQNISSVNPTETYNCNGTPYVPLNYTCYDRQLCPVVNSRRQEACGEACYDPALYGCTNKTLVQIHASTFSNGTSVNITAVPTSVYPSTLTVSGGPSPSASGASSALATAASASVATSSFSSVLGGISATASSLGAAATTST</sequence>
<proteinExistence type="predicted"/>
<keyword evidence="3" id="KW-1185">Reference proteome</keyword>
<organism evidence="2 3">
    <name type="scientific">Glonium stellatum</name>
    <dbReference type="NCBI Taxonomy" id="574774"/>
    <lineage>
        <taxon>Eukaryota</taxon>
        <taxon>Fungi</taxon>
        <taxon>Dikarya</taxon>
        <taxon>Ascomycota</taxon>
        <taxon>Pezizomycotina</taxon>
        <taxon>Dothideomycetes</taxon>
        <taxon>Pleosporomycetidae</taxon>
        <taxon>Gloniales</taxon>
        <taxon>Gloniaceae</taxon>
        <taxon>Glonium</taxon>
    </lineage>
</organism>
<dbReference type="AlphaFoldDB" id="A0A8E2JVD2"/>
<dbReference type="Pfam" id="PF10645">
    <property type="entry name" value="Carb_bind"/>
    <property type="match status" value="1"/>
</dbReference>